<feature type="region of interest" description="Disordered" evidence="1">
    <location>
        <begin position="301"/>
        <end position="335"/>
    </location>
</feature>
<evidence type="ECO:0000256" key="1">
    <source>
        <dbReference type="SAM" id="MobiDB-lite"/>
    </source>
</evidence>
<evidence type="ECO:0000313" key="2">
    <source>
        <dbReference type="EMBL" id="KAL1903353.1"/>
    </source>
</evidence>
<sequence length="335" mass="37216">MSAMPSPYHEMTSSYPTPVPTPASGFHDDGAVGHSRHNGVIQATVGRESPSSFLFPADSIAAIKSAQWQRRHDTHKQHDDSGDYKISYSYPEALEYESSVQRKSSEYAWGYTHAHPETMDLDSHHDHRRVMTESPVSAHDDRTSHAAYNYRPLRSLAHSPSAFSDYNTECHQTAKPFYGVSHQYQEHDFKQRIWETSEATTPVTSAAAFETRRYTSMPSPAHSQGHPSSPRATKTMEEQLSVPRTLPLSPASVPEIMVQPSLQRSSSEMQSQDHGSAYNPDALPATMDFTRTYNPAYTTRNSTIEAHPSPRESVASPAAISTPCHASMYPGSHLV</sequence>
<protein>
    <submittedName>
        <fullName evidence="2">Uncharacterized protein</fullName>
    </submittedName>
</protein>
<dbReference type="Proteomes" id="UP001583186">
    <property type="component" value="Unassembled WGS sequence"/>
</dbReference>
<feature type="compositionally biased region" description="Polar residues" evidence="1">
    <location>
        <begin position="260"/>
        <end position="274"/>
    </location>
</feature>
<feature type="region of interest" description="Disordered" evidence="1">
    <location>
        <begin position="1"/>
        <end position="25"/>
    </location>
</feature>
<feature type="region of interest" description="Disordered" evidence="1">
    <location>
        <begin position="215"/>
        <end position="286"/>
    </location>
</feature>
<keyword evidence="3" id="KW-1185">Reference proteome</keyword>
<proteinExistence type="predicted"/>
<comment type="caution">
    <text evidence="2">The sequence shown here is derived from an EMBL/GenBank/DDBJ whole genome shotgun (WGS) entry which is preliminary data.</text>
</comment>
<evidence type="ECO:0000313" key="3">
    <source>
        <dbReference type="Proteomes" id="UP001583186"/>
    </source>
</evidence>
<dbReference type="EMBL" id="JAWCUI010000002">
    <property type="protein sequence ID" value="KAL1903353.1"/>
    <property type="molecule type" value="Genomic_DNA"/>
</dbReference>
<gene>
    <name evidence="2" type="ORF">Sste5346_000639</name>
</gene>
<reference evidence="2 3" key="1">
    <citation type="journal article" date="2024" name="IMA Fungus">
        <title>IMA Genome - F19 : A genome assembly and annotation guide to empower mycologists, including annotated draft genome sequences of Ceratocystis pirilliformis, Diaporthe australafricana, Fusarium ophioides, Paecilomyces lecythidis, and Sporothrix stenoceras.</title>
        <authorList>
            <person name="Aylward J."/>
            <person name="Wilson A.M."/>
            <person name="Visagie C.M."/>
            <person name="Spraker J."/>
            <person name="Barnes I."/>
            <person name="Buitendag C."/>
            <person name="Ceriani C."/>
            <person name="Del Mar Angel L."/>
            <person name="du Plessis D."/>
            <person name="Fuchs T."/>
            <person name="Gasser K."/>
            <person name="Kramer D."/>
            <person name="Li W."/>
            <person name="Munsamy K."/>
            <person name="Piso A."/>
            <person name="Price J.L."/>
            <person name="Sonnekus B."/>
            <person name="Thomas C."/>
            <person name="van der Nest A."/>
            <person name="van Dijk A."/>
            <person name="van Heerden A."/>
            <person name="van Vuuren N."/>
            <person name="Yilmaz N."/>
            <person name="Duong T.A."/>
            <person name="van der Merwe N.A."/>
            <person name="Wingfield M.J."/>
            <person name="Wingfield B.D."/>
        </authorList>
    </citation>
    <scope>NUCLEOTIDE SEQUENCE [LARGE SCALE GENOMIC DNA]</scope>
    <source>
        <strain evidence="2 3">CMW 5346</strain>
    </source>
</reference>
<accession>A0ABR3ZRP0</accession>
<feature type="compositionally biased region" description="Polar residues" evidence="1">
    <location>
        <begin position="215"/>
        <end position="232"/>
    </location>
</feature>
<organism evidence="2 3">
    <name type="scientific">Sporothrix stenoceras</name>
    <dbReference type="NCBI Taxonomy" id="5173"/>
    <lineage>
        <taxon>Eukaryota</taxon>
        <taxon>Fungi</taxon>
        <taxon>Dikarya</taxon>
        <taxon>Ascomycota</taxon>
        <taxon>Pezizomycotina</taxon>
        <taxon>Sordariomycetes</taxon>
        <taxon>Sordariomycetidae</taxon>
        <taxon>Ophiostomatales</taxon>
        <taxon>Ophiostomataceae</taxon>
        <taxon>Sporothrix</taxon>
    </lineage>
</organism>
<name>A0ABR3ZRP0_9PEZI</name>